<organism evidence="9 10">
    <name type="scientific">Candidatus Yonathbacteria bacterium RIFOXYD1_FULL_52_36</name>
    <dbReference type="NCBI Taxonomy" id="1802730"/>
    <lineage>
        <taxon>Bacteria</taxon>
        <taxon>Candidatus Yonathiibacteriota</taxon>
    </lineage>
</organism>
<evidence type="ECO:0000256" key="4">
    <source>
        <dbReference type="ARBA" id="ARBA00022833"/>
    </source>
</evidence>
<evidence type="ECO:0000313" key="10">
    <source>
        <dbReference type="Proteomes" id="UP000178168"/>
    </source>
</evidence>
<dbReference type="Proteomes" id="UP000178168">
    <property type="component" value="Unassembled WGS sequence"/>
</dbReference>
<dbReference type="InterPro" id="IPR000093">
    <property type="entry name" value="DNA_Rcmb_RecR"/>
</dbReference>
<dbReference type="AlphaFoldDB" id="A0A1G2SKZ2"/>
<sequence>MDPISALAEKLMRLPGIGPRQARRIAYALLALGPAVSRELALAITRLGDETAQCERCYRFFPASAQAKQALCSECSDTGRDASIVLIVERDTDLDAIRKSGTYEGRFFVLGGNIPILESDPAKKIRIKELLAEVTRAAREDGLHEIIIATSANEEGEYTAQYVTKTLEPTTLPAQIVITSLGRGLSTGAELEYADKETLRNALKNRG</sequence>
<evidence type="ECO:0000256" key="3">
    <source>
        <dbReference type="ARBA" id="ARBA00022771"/>
    </source>
</evidence>
<comment type="similarity">
    <text evidence="7">Belongs to the RecR family.</text>
</comment>
<comment type="caution">
    <text evidence="7">Lacks conserved residue(s) required for the propagation of feature annotation.</text>
</comment>
<evidence type="ECO:0000256" key="6">
    <source>
        <dbReference type="ARBA" id="ARBA00023204"/>
    </source>
</evidence>
<dbReference type="Pfam" id="PF21175">
    <property type="entry name" value="RecR_C"/>
    <property type="match status" value="1"/>
</dbReference>
<dbReference type="GO" id="GO:0006281">
    <property type="term" value="P:DNA repair"/>
    <property type="evidence" value="ECO:0007669"/>
    <property type="project" value="UniProtKB-UniRule"/>
</dbReference>
<dbReference type="HAMAP" id="MF_00017">
    <property type="entry name" value="RecR"/>
    <property type="match status" value="1"/>
</dbReference>
<dbReference type="Gene3D" id="3.40.1360.10">
    <property type="match status" value="1"/>
</dbReference>
<dbReference type="PANTHER" id="PTHR30446:SF0">
    <property type="entry name" value="RECOMBINATION PROTEIN RECR"/>
    <property type="match status" value="1"/>
</dbReference>
<evidence type="ECO:0000256" key="1">
    <source>
        <dbReference type="ARBA" id="ARBA00022723"/>
    </source>
</evidence>
<keyword evidence="3 7" id="KW-0863">Zinc-finger</keyword>
<evidence type="ECO:0000256" key="2">
    <source>
        <dbReference type="ARBA" id="ARBA00022763"/>
    </source>
</evidence>
<evidence type="ECO:0000256" key="5">
    <source>
        <dbReference type="ARBA" id="ARBA00023172"/>
    </source>
</evidence>
<dbReference type="EMBL" id="MHUZ01000018">
    <property type="protein sequence ID" value="OHA85755.1"/>
    <property type="molecule type" value="Genomic_DNA"/>
</dbReference>
<keyword evidence="6 7" id="KW-0234">DNA repair</keyword>
<keyword evidence="2 7" id="KW-0227">DNA damage</keyword>
<name>A0A1G2SKZ2_9BACT</name>
<dbReference type="GO" id="GO:0003677">
    <property type="term" value="F:DNA binding"/>
    <property type="evidence" value="ECO:0007669"/>
    <property type="project" value="UniProtKB-UniRule"/>
</dbReference>
<comment type="function">
    <text evidence="7">May play a role in DNA repair. It seems to be involved in an RecBC-independent recombinational process of DNA repair. It may act with RecF and RecO.</text>
</comment>
<dbReference type="SUPFAM" id="SSF111304">
    <property type="entry name" value="Recombination protein RecR"/>
    <property type="match status" value="1"/>
</dbReference>
<comment type="caution">
    <text evidence="9">The sequence shown here is derived from an EMBL/GenBank/DDBJ whole genome shotgun (WGS) entry which is preliminary data.</text>
</comment>
<proteinExistence type="inferred from homology"/>
<reference evidence="9 10" key="1">
    <citation type="journal article" date="2016" name="Nat. Commun.">
        <title>Thousands of microbial genomes shed light on interconnected biogeochemical processes in an aquifer system.</title>
        <authorList>
            <person name="Anantharaman K."/>
            <person name="Brown C.T."/>
            <person name="Hug L.A."/>
            <person name="Sharon I."/>
            <person name="Castelle C.J."/>
            <person name="Probst A.J."/>
            <person name="Thomas B.C."/>
            <person name="Singh A."/>
            <person name="Wilkins M.J."/>
            <person name="Karaoz U."/>
            <person name="Brodie E.L."/>
            <person name="Williams K.H."/>
            <person name="Hubbard S.S."/>
            <person name="Banfield J.F."/>
        </authorList>
    </citation>
    <scope>NUCLEOTIDE SEQUENCE [LARGE SCALE GENOMIC DNA]</scope>
</reference>
<dbReference type="InterPro" id="IPR023627">
    <property type="entry name" value="Rcmb_RecR"/>
</dbReference>
<keyword evidence="5 7" id="KW-0233">DNA recombination</keyword>
<dbReference type="PANTHER" id="PTHR30446">
    <property type="entry name" value="RECOMBINATION PROTEIN RECR"/>
    <property type="match status" value="1"/>
</dbReference>
<dbReference type="PROSITE" id="PS50880">
    <property type="entry name" value="TOPRIM"/>
    <property type="match status" value="1"/>
</dbReference>
<dbReference type="GO" id="GO:0006310">
    <property type="term" value="P:DNA recombination"/>
    <property type="evidence" value="ECO:0007669"/>
    <property type="project" value="UniProtKB-UniRule"/>
</dbReference>
<evidence type="ECO:0000313" key="9">
    <source>
        <dbReference type="EMBL" id="OHA85755.1"/>
    </source>
</evidence>
<accession>A0A1G2SKZ2</accession>
<feature type="domain" description="Toprim" evidence="8">
    <location>
        <begin position="83"/>
        <end position="186"/>
    </location>
</feature>
<evidence type="ECO:0000259" key="8">
    <source>
        <dbReference type="PROSITE" id="PS50880"/>
    </source>
</evidence>
<protein>
    <recommendedName>
        <fullName evidence="7">Recombination protein RecR</fullName>
    </recommendedName>
</protein>
<keyword evidence="1 7" id="KW-0479">Metal-binding</keyword>
<gene>
    <name evidence="7" type="primary">recR</name>
    <name evidence="9" type="ORF">A2591_02715</name>
</gene>
<evidence type="ECO:0000256" key="7">
    <source>
        <dbReference type="HAMAP-Rule" id="MF_00017"/>
    </source>
</evidence>
<dbReference type="GO" id="GO:0008270">
    <property type="term" value="F:zinc ion binding"/>
    <property type="evidence" value="ECO:0007669"/>
    <property type="project" value="UniProtKB-KW"/>
</dbReference>
<dbReference type="SMART" id="SM00493">
    <property type="entry name" value="TOPRIM"/>
    <property type="match status" value="1"/>
</dbReference>
<dbReference type="InterPro" id="IPR006171">
    <property type="entry name" value="TOPRIM_dom"/>
</dbReference>
<dbReference type="Pfam" id="PF21176">
    <property type="entry name" value="RecR_HhH"/>
    <property type="match status" value="1"/>
</dbReference>
<dbReference type="Gene3D" id="1.10.8.420">
    <property type="entry name" value="RecR Domain 1"/>
    <property type="match status" value="1"/>
</dbReference>
<keyword evidence="4 7" id="KW-0862">Zinc</keyword>
<dbReference type="Pfam" id="PF13662">
    <property type="entry name" value="Toprim_4"/>
    <property type="match status" value="1"/>
</dbReference>
<dbReference type="STRING" id="1802730.A2591_02715"/>